<accession>A0ABD3VJY3</accession>
<feature type="region of interest" description="Disordered" evidence="1">
    <location>
        <begin position="1"/>
        <end position="35"/>
    </location>
</feature>
<protein>
    <submittedName>
        <fullName evidence="2">Uncharacterized protein</fullName>
    </submittedName>
</protein>
<proteinExistence type="predicted"/>
<dbReference type="EMBL" id="JBJQND010000012">
    <property type="protein sequence ID" value="KAL3860800.1"/>
    <property type="molecule type" value="Genomic_DNA"/>
</dbReference>
<organism evidence="2 3">
    <name type="scientific">Sinanodonta woodiana</name>
    <name type="common">Chinese pond mussel</name>
    <name type="synonym">Anodonta woodiana</name>
    <dbReference type="NCBI Taxonomy" id="1069815"/>
    <lineage>
        <taxon>Eukaryota</taxon>
        <taxon>Metazoa</taxon>
        <taxon>Spiralia</taxon>
        <taxon>Lophotrochozoa</taxon>
        <taxon>Mollusca</taxon>
        <taxon>Bivalvia</taxon>
        <taxon>Autobranchia</taxon>
        <taxon>Heteroconchia</taxon>
        <taxon>Palaeoheterodonta</taxon>
        <taxon>Unionida</taxon>
        <taxon>Unionoidea</taxon>
        <taxon>Unionidae</taxon>
        <taxon>Unioninae</taxon>
        <taxon>Sinanodonta</taxon>
    </lineage>
</organism>
<sequence length="129" mass="15193">MEEEEEQESRSRRGQNGPRRENMQRHGTQSSNRRYKKAENFIMVVSYTAYKIIAVYQPSARQWRYGVRIVSTYYKRAFQNQPTRELVSAAKYVAATHYCVFPEIERKENEPPPKSKRQKNSGTRVGNLS</sequence>
<feature type="compositionally biased region" description="Polar residues" evidence="1">
    <location>
        <begin position="120"/>
        <end position="129"/>
    </location>
</feature>
<evidence type="ECO:0000256" key="1">
    <source>
        <dbReference type="SAM" id="MobiDB-lite"/>
    </source>
</evidence>
<evidence type="ECO:0000313" key="3">
    <source>
        <dbReference type="Proteomes" id="UP001634394"/>
    </source>
</evidence>
<reference evidence="2 3" key="1">
    <citation type="submission" date="2024-11" db="EMBL/GenBank/DDBJ databases">
        <title>Chromosome-level genome assembly of the freshwater bivalve Anodonta woodiana.</title>
        <authorList>
            <person name="Chen X."/>
        </authorList>
    </citation>
    <scope>NUCLEOTIDE SEQUENCE [LARGE SCALE GENOMIC DNA]</scope>
    <source>
        <strain evidence="2">MN2024</strain>
        <tissue evidence="2">Gills</tissue>
    </source>
</reference>
<feature type="region of interest" description="Disordered" evidence="1">
    <location>
        <begin position="104"/>
        <end position="129"/>
    </location>
</feature>
<evidence type="ECO:0000313" key="2">
    <source>
        <dbReference type="EMBL" id="KAL3860800.1"/>
    </source>
</evidence>
<dbReference type="AlphaFoldDB" id="A0ABD3VJY3"/>
<keyword evidence="3" id="KW-1185">Reference proteome</keyword>
<gene>
    <name evidence="2" type="ORF">ACJMK2_010867</name>
</gene>
<comment type="caution">
    <text evidence="2">The sequence shown here is derived from an EMBL/GenBank/DDBJ whole genome shotgun (WGS) entry which is preliminary data.</text>
</comment>
<dbReference type="Proteomes" id="UP001634394">
    <property type="component" value="Unassembled WGS sequence"/>
</dbReference>
<name>A0ABD3VJY3_SINWO</name>
<feature type="compositionally biased region" description="Basic and acidic residues" evidence="1">
    <location>
        <begin position="104"/>
        <end position="113"/>
    </location>
</feature>